<evidence type="ECO:0000259" key="5">
    <source>
        <dbReference type="PROSITE" id="PS00745"/>
    </source>
</evidence>
<evidence type="ECO:0000256" key="3">
    <source>
        <dbReference type="ARBA" id="ARBA00022917"/>
    </source>
</evidence>
<dbReference type="STRING" id="7222.B4JCT3"/>
<dbReference type="EMBL" id="CH916368">
    <property type="protein sequence ID" value="EDW03172.1"/>
    <property type="molecule type" value="Genomic_DNA"/>
</dbReference>
<dbReference type="PANTHER" id="PTHR43804">
    <property type="entry name" value="LD18447P"/>
    <property type="match status" value="1"/>
</dbReference>
<dbReference type="InParanoid" id="B4JCT3"/>
<evidence type="ECO:0000256" key="1">
    <source>
        <dbReference type="ARBA" id="ARBA00010835"/>
    </source>
</evidence>
<keyword evidence="2" id="KW-0488">Methylation</keyword>
<dbReference type="Gene3D" id="3.30.70.1660">
    <property type="match status" value="1"/>
</dbReference>
<dbReference type="Gene3D" id="3.30.160.20">
    <property type="match status" value="1"/>
</dbReference>
<dbReference type="AlphaFoldDB" id="B4JCT3"/>
<comment type="similarity">
    <text evidence="1">Belongs to the prokaryotic/mitochondrial release factor family.</text>
</comment>
<dbReference type="InterPro" id="IPR045853">
    <property type="entry name" value="Pep_chain_release_fac_I_sf"/>
</dbReference>
<dbReference type="SMART" id="SM00937">
    <property type="entry name" value="PCRF"/>
    <property type="match status" value="1"/>
</dbReference>
<dbReference type="OMA" id="DHRVGFK"/>
<evidence type="ECO:0000313" key="7">
    <source>
        <dbReference type="Proteomes" id="UP000001070"/>
    </source>
</evidence>
<dbReference type="Pfam" id="PF00472">
    <property type="entry name" value="RF-1"/>
    <property type="match status" value="1"/>
</dbReference>
<dbReference type="InterPro" id="IPR005139">
    <property type="entry name" value="PCRF"/>
</dbReference>
<reference evidence="6 7" key="1">
    <citation type="journal article" date="2007" name="Nature">
        <title>Evolution of genes and genomes on the Drosophila phylogeny.</title>
        <authorList>
            <consortium name="Drosophila 12 Genomes Consortium"/>
            <person name="Clark A.G."/>
            <person name="Eisen M.B."/>
            <person name="Smith D.R."/>
            <person name="Bergman C.M."/>
            <person name="Oliver B."/>
            <person name="Markow T.A."/>
            <person name="Kaufman T.C."/>
            <person name="Kellis M."/>
            <person name="Gelbart W."/>
            <person name="Iyer V.N."/>
            <person name="Pollard D.A."/>
            <person name="Sackton T.B."/>
            <person name="Larracuente A.M."/>
            <person name="Singh N.D."/>
            <person name="Abad J.P."/>
            <person name="Abt D.N."/>
            <person name="Adryan B."/>
            <person name="Aguade M."/>
            <person name="Akashi H."/>
            <person name="Anderson W.W."/>
            <person name="Aquadro C.F."/>
            <person name="Ardell D.H."/>
            <person name="Arguello R."/>
            <person name="Artieri C.G."/>
            <person name="Barbash D.A."/>
            <person name="Barker D."/>
            <person name="Barsanti P."/>
            <person name="Batterham P."/>
            <person name="Batzoglou S."/>
            <person name="Begun D."/>
            <person name="Bhutkar A."/>
            <person name="Blanco E."/>
            <person name="Bosak S.A."/>
            <person name="Bradley R.K."/>
            <person name="Brand A.D."/>
            <person name="Brent M.R."/>
            <person name="Brooks A.N."/>
            <person name="Brown R.H."/>
            <person name="Butlin R.K."/>
            <person name="Caggese C."/>
            <person name="Calvi B.R."/>
            <person name="Bernardo de Carvalho A."/>
            <person name="Caspi A."/>
            <person name="Castrezana S."/>
            <person name="Celniker S.E."/>
            <person name="Chang J.L."/>
            <person name="Chapple C."/>
            <person name="Chatterji S."/>
            <person name="Chinwalla A."/>
            <person name="Civetta A."/>
            <person name="Clifton S.W."/>
            <person name="Comeron J.M."/>
            <person name="Costello J.C."/>
            <person name="Coyne J.A."/>
            <person name="Daub J."/>
            <person name="David R.G."/>
            <person name="Delcher A.L."/>
            <person name="Delehaunty K."/>
            <person name="Do C.B."/>
            <person name="Ebling H."/>
            <person name="Edwards K."/>
            <person name="Eickbush T."/>
            <person name="Evans J.D."/>
            <person name="Filipski A."/>
            <person name="Findeiss S."/>
            <person name="Freyhult E."/>
            <person name="Fulton L."/>
            <person name="Fulton R."/>
            <person name="Garcia A.C."/>
            <person name="Gardiner A."/>
            <person name="Garfield D.A."/>
            <person name="Garvin B.E."/>
            <person name="Gibson G."/>
            <person name="Gilbert D."/>
            <person name="Gnerre S."/>
            <person name="Godfrey J."/>
            <person name="Good R."/>
            <person name="Gotea V."/>
            <person name="Gravely B."/>
            <person name="Greenberg A.J."/>
            <person name="Griffiths-Jones S."/>
            <person name="Gross S."/>
            <person name="Guigo R."/>
            <person name="Gustafson E.A."/>
            <person name="Haerty W."/>
            <person name="Hahn M.W."/>
            <person name="Halligan D.L."/>
            <person name="Halpern A.L."/>
            <person name="Halter G.M."/>
            <person name="Han M.V."/>
            <person name="Heger A."/>
            <person name="Hillier L."/>
            <person name="Hinrichs A.S."/>
            <person name="Holmes I."/>
            <person name="Hoskins R.A."/>
            <person name="Hubisz M.J."/>
            <person name="Hultmark D."/>
            <person name="Huntley M.A."/>
            <person name="Jaffe D.B."/>
            <person name="Jagadeeshan S."/>
            <person name="Jeck W.R."/>
            <person name="Johnson J."/>
            <person name="Jones C.D."/>
            <person name="Jordan W.C."/>
            <person name="Karpen G.H."/>
            <person name="Kataoka E."/>
            <person name="Keightley P.D."/>
            <person name="Kheradpour P."/>
            <person name="Kirkness E.F."/>
            <person name="Koerich L.B."/>
            <person name="Kristiansen K."/>
            <person name="Kudrna D."/>
            <person name="Kulathinal R.J."/>
            <person name="Kumar S."/>
            <person name="Kwok R."/>
            <person name="Lander E."/>
            <person name="Langley C.H."/>
            <person name="Lapoint R."/>
            <person name="Lazzaro B.P."/>
            <person name="Lee S.J."/>
            <person name="Levesque L."/>
            <person name="Li R."/>
            <person name="Lin C.F."/>
            <person name="Lin M.F."/>
            <person name="Lindblad-Toh K."/>
            <person name="Llopart A."/>
            <person name="Long M."/>
            <person name="Low L."/>
            <person name="Lozovsky E."/>
            <person name="Lu J."/>
            <person name="Luo M."/>
            <person name="Machado C.A."/>
            <person name="Makalowski W."/>
            <person name="Marzo M."/>
            <person name="Matsuda M."/>
            <person name="Matzkin L."/>
            <person name="McAllister B."/>
            <person name="McBride C.S."/>
            <person name="McKernan B."/>
            <person name="McKernan K."/>
            <person name="Mendez-Lago M."/>
            <person name="Minx P."/>
            <person name="Mollenhauer M.U."/>
            <person name="Montooth K."/>
            <person name="Mount S.M."/>
            <person name="Mu X."/>
            <person name="Myers E."/>
            <person name="Negre B."/>
            <person name="Newfeld S."/>
            <person name="Nielsen R."/>
            <person name="Noor M.A."/>
            <person name="O'Grady P."/>
            <person name="Pachter L."/>
            <person name="Papaceit M."/>
            <person name="Parisi M.J."/>
            <person name="Parisi M."/>
            <person name="Parts L."/>
            <person name="Pedersen J.S."/>
            <person name="Pesole G."/>
            <person name="Phillippy A.M."/>
            <person name="Ponting C.P."/>
            <person name="Pop M."/>
            <person name="Porcelli D."/>
            <person name="Powell J.R."/>
            <person name="Prohaska S."/>
            <person name="Pruitt K."/>
            <person name="Puig M."/>
            <person name="Quesneville H."/>
            <person name="Ram K.R."/>
            <person name="Rand D."/>
            <person name="Rasmussen M.D."/>
            <person name="Reed L.K."/>
            <person name="Reenan R."/>
            <person name="Reily A."/>
            <person name="Remington K.A."/>
            <person name="Rieger T.T."/>
            <person name="Ritchie M.G."/>
            <person name="Robin C."/>
            <person name="Rogers Y.H."/>
            <person name="Rohde C."/>
            <person name="Rozas J."/>
            <person name="Rubenfield M.J."/>
            <person name="Ruiz A."/>
            <person name="Russo S."/>
            <person name="Salzberg S.L."/>
            <person name="Sanchez-Gracia A."/>
            <person name="Saranga D.J."/>
            <person name="Sato H."/>
            <person name="Schaeffer S.W."/>
            <person name="Schatz M.C."/>
            <person name="Schlenke T."/>
            <person name="Schwartz R."/>
            <person name="Segarra C."/>
            <person name="Singh R.S."/>
            <person name="Sirot L."/>
            <person name="Sirota M."/>
            <person name="Sisneros N.B."/>
            <person name="Smith C.D."/>
            <person name="Smith T.F."/>
            <person name="Spieth J."/>
            <person name="Stage D.E."/>
            <person name="Stark A."/>
            <person name="Stephan W."/>
            <person name="Strausberg R.L."/>
            <person name="Strempel S."/>
            <person name="Sturgill D."/>
            <person name="Sutton G."/>
            <person name="Sutton G.G."/>
            <person name="Tao W."/>
            <person name="Teichmann S."/>
            <person name="Tobari Y.N."/>
            <person name="Tomimura Y."/>
            <person name="Tsolas J.M."/>
            <person name="Valente V.L."/>
            <person name="Venter E."/>
            <person name="Venter J.C."/>
            <person name="Vicario S."/>
            <person name="Vieira F.G."/>
            <person name="Vilella A.J."/>
            <person name="Villasante A."/>
            <person name="Walenz B."/>
            <person name="Wang J."/>
            <person name="Wasserman M."/>
            <person name="Watts T."/>
            <person name="Wilson D."/>
            <person name="Wilson R.K."/>
            <person name="Wing R.A."/>
            <person name="Wolfner M.F."/>
            <person name="Wong A."/>
            <person name="Wong G.K."/>
            <person name="Wu C.I."/>
            <person name="Wu G."/>
            <person name="Yamamoto D."/>
            <person name="Yang H.P."/>
            <person name="Yang S.P."/>
            <person name="Yorke J.A."/>
            <person name="Yoshida K."/>
            <person name="Zdobnov E."/>
            <person name="Zhang P."/>
            <person name="Zhang Y."/>
            <person name="Zimin A.V."/>
            <person name="Baldwin J."/>
            <person name="Abdouelleil A."/>
            <person name="Abdulkadir J."/>
            <person name="Abebe A."/>
            <person name="Abera B."/>
            <person name="Abreu J."/>
            <person name="Acer S.C."/>
            <person name="Aftuck L."/>
            <person name="Alexander A."/>
            <person name="An P."/>
            <person name="Anderson E."/>
            <person name="Anderson S."/>
            <person name="Arachi H."/>
            <person name="Azer M."/>
            <person name="Bachantsang P."/>
            <person name="Barry A."/>
            <person name="Bayul T."/>
            <person name="Berlin A."/>
            <person name="Bessette D."/>
            <person name="Bloom T."/>
            <person name="Blye J."/>
            <person name="Boguslavskiy L."/>
            <person name="Bonnet C."/>
            <person name="Boukhgalter B."/>
            <person name="Bourzgui I."/>
            <person name="Brown A."/>
            <person name="Cahill P."/>
            <person name="Channer S."/>
            <person name="Cheshatsang Y."/>
            <person name="Chuda L."/>
            <person name="Citroen M."/>
            <person name="Collymore A."/>
            <person name="Cooke P."/>
            <person name="Costello M."/>
            <person name="D'Aco K."/>
            <person name="Daza R."/>
            <person name="De Haan G."/>
            <person name="DeGray S."/>
            <person name="DeMaso C."/>
            <person name="Dhargay N."/>
            <person name="Dooley K."/>
            <person name="Dooley E."/>
            <person name="Doricent M."/>
            <person name="Dorje P."/>
            <person name="Dorjee K."/>
            <person name="Dupes A."/>
            <person name="Elong R."/>
            <person name="Falk J."/>
            <person name="Farina A."/>
            <person name="Faro S."/>
            <person name="Ferguson D."/>
            <person name="Fisher S."/>
            <person name="Foley C.D."/>
            <person name="Franke A."/>
            <person name="Friedrich D."/>
            <person name="Gadbois L."/>
            <person name="Gearin G."/>
            <person name="Gearin C.R."/>
            <person name="Giannoukos G."/>
            <person name="Goode T."/>
            <person name="Graham J."/>
            <person name="Grandbois E."/>
            <person name="Grewal S."/>
            <person name="Gyaltsen K."/>
            <person name="Hafez N."/>
            <person name="Hagos B."/>
            <person name="Hall J."/>
            <person name="Henson C."/>
            <person name="Hollinger A."/>
            <person name="Honan T."/>
            <person name="Huard M.D."/>
            <person name="Hughes L."/>
            <person name="Hurhula B."/>
            <person name="Husby M.E."/>
            <person name="Kamat A."/>
            <person name="Kanga B."/>
            <person name="Kashin S."/>
            <person name="Khazanovich D."/>
            <person name="Kisner P."/>
            <person name="Lance K."/>
            <person name="Lara M."/>
            <person name="Lee W."/>
            <person name="Lennon N."/>
            <person name="Letendre F."/>
            <person name="LeVine R."/>
            <person name="Lipovsky A."/>
            <person name="Liu X."/>
            <person name="Liu J."/>
            <person name="Liu S."/>
            <person name="Lokyitsang T."/>
            <person name="Lokyitsang Y."/>
            <person name="Lubonja R."/>
            <person name="Lui A."/>
            <person name="MacDonald P."/>
            <person name="Magnisalis V."/>
            <person name="Maru K."/>
            <person name="Matthews C."/>
            <person name="McCusker W."/>
            <person name="McDonough S."/>
            <person name="Mehta T."/>
            <person name="Meldrim J."/>
            <person name="Meneus L."/>
            <person name="Mihai O."/>
            <person name="Mihalev A."/>
            <person name="Mihova T."/>
            <person name="Mittelman R."/>
            <person name="Mlenga V."/>
            <person name="Montmayeur A."/>
            <person name="Mulrain L."/>
            <person name="Navidi A."/>
            <person name="Naylor J."/>
            <person name="Negash T."/>
            <person name="Nguyen T."/>
            <person name="Nguyen N."/>
            <person name="Nicol R."/>
            <person name="Norbu C."/>
            <person name="Norbu N."/>
            <person name="Novod N."/>
            <person name="O'Neill B."/>
            <person name="Osman S."/>
            <person name="Markiewicz E."/>
            <person name="Oyono O.L."/>
            <person name="Patti C."/>
            <person name="Phunkhang P."/>
            <person name="Pierre F."/>
            <person name="Priest M."/>
            <person name="Raghuraman S."/>
            <person name="Rege F."/>
            <person name="Reyes R."/>
            <person name="Rise C."/>
            <person name="Rogov P."/>
            <person name="Ross K."/>
            <person name="Ryan E."/>
            <person name="Settipalli S."/>
            <person name="Shea T."/>
            <person name="Sherpa N."/>
            <person name="Shi L."/>
            <person name="Shih D."/>
            <person name="Sparrow T."/>
            <person name="Spaulding J."/>
            <person name="Stalker J."/>
            <person name="Stange-Thomann N."/>
            <person name="Stavropoulos S."/>
            <person name="Stone C."/>
            <person name="Strader C."/>
            <person name="Tesfaye S."/>
            <person name="Thomson T."/>
            <person name="Thoulutsang Y."/>
            <person name="Thoulutsang D."/>
            <person name="Topham K."/>
            <person name="Topping I."/>
            <person name="Tsamla T."/>
            <person name="Vassiliev H."/>
            <person name="Vo A."/>
            <person name="Wangchuk T."/>
            <person name="Wangdi T."/>
            <person name="Weiand M."/>
            <person name="Wilkinson J."/>
            <person name="Wilson A."/>
            <person name="Yadav S."/>
            <person name="Young G."/>
            <person name="Yu Q."/>
            <person name="Zembek L."/>
            <person name="Zhong D."/>
            <person name="Zimmer A."/>
            <person name="Zwirko Z."/>
            <person name="Jaffe D.B."/>
            <person name="Alvarez P."/>
            <person name="Brockman W."/>
            <person name="Butler J."/>
            <person name="Chin C."/>
            <person name="Gnerre S."/>
            <person name="Grabherr M."/>
            <person name="Kleber M."/>
            <person name="Mauceli E."/>
            <person name="MacCallum I."/>
        </authorList>
    </citation>
    <scope>NUCLEOTIDE SEQUENCE [LARGE SCALE GENOMIC DNA]</scope>
    <source>
        <strain evidence="7">Tucson 15287-2541.00</strain>
    </source>
</reference>
<dbReference type="OrthoDB" id="2019491at2759"/>
<keyword evidence="4" id="KW-0175">Coiled coil</keyword>
<dbReference type="InterPro" id="IPR050057">
    <property type="entry name" value="Prokaryotic/Mito_RF"/>
</dbReference>
<sequence>MLLRKLLNVRYSCLVRRWASTDSLSLQNEKLQAYLESLRQEYYALRVNAAGNSSLYERLSRLDPVVNSLEKHRALQRNITPKQELAAEKDEDMRALMQEENNVYADLLRKQEEDMLQELLTLADNVDYPALIFEVKAGAGGQEAMLFAQELYDMYTSYFEHMGWEYEEFAYETTDIGGLRHANLLVSDPEAYNWLRYEAGVHRVQRVPTTEKSGRMHTSTASITVIPRPADVHVHLTDRDLKIETKRASGAGGQHVNTTDSAVRIVHLPTGLAVECQSERSQLKNRELALKRLQAKLMQQQLESAEASKQATRKSQQGNLNRNEKIRTYNFMQDRVTDHRVQQGGTLHNLSGFLAGGQQLSVLIERLQLEQRKSKLVELLETWQAPQEAFEKKLN</sequence>
<evidence type="ECO:0000313" key="6">
    <source>
        <dbReference type="EMBL" id="EDW03172.1"/>
    </source>
</evidence>
<feature type="domain" description="Prokaryotic-type class I peptide chain release factors" evidence="5">
    <location>
        <begin position="247"/>
        <end position="263"/>
    </location>
</feature>
<organism evidence="7">
    <name type="scientific">Drosophila grimshawi</name>
    <name type="common">Hawaiian fruit fly</name>
    <name type="synonym">Idiomyia grimshawi</name>
    <dbReference type="NCBI Taxonomy" id="7222"/>
    <lineage>
        <taxon>Eukaryota</taxon>
        <taxon>Metazoa</taxon>
        <taxon>Ecdysozoa</taxon>
        <taxon>Arthropoda</taxon>
        <taxon>Hexapoda</taxon>
        <taxon>Insecta</taxon>
        <taxon>Pterygota</taxon>
        <taxon>Neoptera</taxon>
        <taxon>Endopterygota</taxon>
        <taxon>Diptera</taxon>
        <taxon>Brachycera</taxon>
        <taxon>Muscomorpha</taxon>
        <taxon>Ephydroidea</taxon>
        <taxon>Drosophilidae</taxon>
        <taxon>Drosophila</taxon>
        <taxon>Hawaiian Drosophila</taxon>
    </lineage>
</organism>
<evidence type="ECO:0000256" key="2">
    <source>
        <dbReference type="ARBA" id="ARBA00022481"/>
    </source>
</evidence>
<dbReference type="FunCoup" id="B4JCT3">
    <property type="interactions" value="1896"/>
</dbReference>
<dbReference type="KEGG" id="dgr:6561710"/>
<protein>
    <submittedName>
        <fullName evidence="6">GH11092</fullName>
    </submittedName>
</protein>
<name>B4JCT3_DROGR</name>
<dbReference type="PhylomeDB" id="B4JCT3"/>
<feature type="coiled-coil region" evidence="4">
    <location>
        <begin position="276"/>
        <end position="315"/>
    </location>
</feature>
<proteinExistence type="inferred from homology"/>
<gene>
    <name evidence="6" type="primary">Dgri\GH11092</name>
    <name evidence="6" type="ORF">Dgri_GH11092</name>
</gene>
<dbReference type="eggNOG" id="KOG2726">
    <property type="taxonomic scope" value="Eukaryota"/>
</dbReference>
<dbReference type="Proteomes" id="UP000001070">
    <property type="component" value="Unassembled WGS sequence"/>
</dbReference>
<dbReference type="PROSITE" id="PS00745">
    <property type="entry name" value="RF_PROK_I"/>
    <property type="match status" value="1"/>
</dbReference>
<dbReference type="PANTHER" id="PTHR43804:SF7">
    <property type="entry name" value="LD18447P"/>
    <property type="match status" value="1"/>
</dbReference>
<keyword evidence="7" id="KW-1185">Reference proteome</keyword>
<keyword evidence="3" id="KW-0648">Protein biosynthesis</keyword>
<dbReference type="Gene3D" id="6.10.140.1950">
    <property type="match status" value="1"/>
</dbReference>
<dbReference type="HOGENOM" id="CLU_036856_0_3_1"/>
<dbReference type="GO" id="GO:0005737">
    <property type="term" value="C:cytoplasm"/>
    <property type="evidence" value="ECO:0007669"/>
    <property type="project" value="UniProtKB-ARBA"/>
</dbReference>
<accession>B4JCT3</accession>
<dbReference type="SUPFAM" id="SSF75620">
    <property type="entry name" value="Release factor"/>
    <property type="match status" value="1"/>
</dbReference>
<dbReference type="SMR" id="B4JCT3"/>
<dbReference type="GO" id="GO:0003747">
    <property type="term" value="F:translation release factor activity"/>
    <property type="evidence" value="ECO:0007669"/>
    <property type="project" value="InterPro"/>
</dbReference>
<dbReference type="Pfam" id="PF03462">
    <property type="entry name" value="PCRF"/>
    <property type="match status" value="1"/>
</dbReference>
<dbReference type="InterPro" id="IPR000352">
    <property type="entry name" value="Pep_chain_release_fac_I"/>
</dbReference>
<evidence type="ECO:0000256" key="4">
    <source>
        <dbReference type="SAM" id="Coils"/>
    </source>
</evidence>
<dbReference type="FunFam" id="3.30.160.20:FF:000004">
    <property type="entry name" value="Peptide chain release factor 1"/>
    <property type="match status" value="1"/>
</dbReference>